<reference evidence="2" key="1">
    <citation type="journal article" date="2022" name="Mol. Ecol. Resour.">
        <title>The genomes of chicory, endive, great burdock and yacon provide insights into Asteraceae palaeo-polyploidization history and plant inulin production.</title>
        <authorList>
            <person name="Fan W."/>
            <person name="Wang S."/>
            <person name="Wang H."/>
            <person name="Wang A."/>
            <person name="Jiang F."/>
            <person name="Liu H."/>
            <person name="Zhao H."/>
            <person name="Xu D."/>
            <person name="Zhang Y."/>
        </authorList>
    </citation>
    <scope>NUCLEOTIDE SEQUENCE [LARGE SCALE GENOMIC DNA]</scope>
    <source>
        <strain evidence="2">cv. Yunnan</strain>
    </source>
</reference>
<proteinExistence type="predicted"/>
<name>A0ACB9E864_9ASTR</name>
<dbReference type="EMBL" id="CM042035">
    <property type="protein sequence ID" value="KAI3755055.1"/>
    <property type="molecule type" value="Genomic_DNA"/>
</dbReference>
<sequence length="536" mass="60062">MKIMATTGCSPSHSARTTDSVRLMLHESPFWWFWTATTYPSQSLAGTRAPPLKLQTEVQDSGSGRLDARSIQNKPPLYTERNPSRNTNAMARVPSKHDRDQPLDFEGFLNNLQDWELSLKDKDKKLKSQPDMEKMEPSKLKNAFSSSYTLGVNGRTREMKESGSGNSQIGVVGVDRRNMGKSTSVNRSSIAREENYLKKYDAVSQLSSGFMADDSSVDANSEKELGNEFFKQRKYKEAVECYSRSLALSPTAVAYANRAMAYLKLKRFQEAEDDCTEALNLDDRYIKAYSRRSTARKELGKLKDSKEDADFALRLEPHNQEIKKQYAEAKSLYDKELLKKASASLKGPTGGEHKELKLDNGTKSTPKISETTRVSATKTESPEINKNAGKKIVKESVQQLAARAASLATAEAAKHIVPPSSAYQFEASWRGFFGDCILQARLLKATDPVALPQIFKNALSASLLIDIIRCVATFFSDETELAVKYLENLPKVSRFNTIIMCLSPADKSDLQKIWDDVFCNKEDALEILQQLRPKYC</sequence>
<protein>
    <submittedName>
        <fullName evidence="1">Uncharacterized protein</fullName>
    </submittedName>
</protein>
<dbReference type="Proteomes" id="UP001056120">
    <property type="component" value="Linkage Group LG18"/>
</dbReference>
<evidence type="ECO:0000313" key="1">
    <source>
        <dbReference type="EMBL" id="KAI3755055.1"/>
    </source>
</evidence>
<gene>
    <name evidence="1" type="ORF">L1987_54848</name>
</gene>
<reference evidence="1 2" key="2">
    <citation type="journal article" date="2022" name="Mol. Ecol. Resour.">
        <title>The genomes of chicory, endive, great burdock and yacon provide insights into Asteraceae paleo-polyploidization history and plant inulin production.</title>
        <authorList>
            <person name="Fan W."/>
            <person name="Wang S."/>
            <person name="Wang H."/>
            <person name="Wang A."/>
            <person name="Jiang F."/>
            <person name="Liu H."/>
            <person name="Zhao H."/>
            <person name="Xu D."/>
            <person name="Zhang Y."/>
        </authorList>
    </citation>
    <scope>NUCLEOTIDE SEQUENCE [LARGE SCALE GENOMIC DNA]</scope>
    <source>
        <strain evidence="2">cv. Yunnan</strain>
        <tissue evidence="1">Leaves</tissue>
    </source>
</reference>
<organism evidence="1 2">
    <name type="scientific">Smallanthus sonchifolius</name>
    <dbReference type="NCBI Taxonomy" id="185202"/>
    <lineage>
        <taxon>Eukaryota</taxon>
        <taxon>Viridiplantae</taxon>
        <taxon>Streptophyta</taxon>
        <taxon>Embryophyta</taxon>
        <taxon>Tracheophyta</taxon>
        <taxon>Spermatophyta</taxon>
        <taxon>Magnoliopsida</taxon>
        <taxon>eudicotyledons</taxon>
        <taxon>Gunneridae</taxon>
        <taxon>Pentapetalae</taxon>
        <taxon>asterids</taxon>
        <taxon>campanulids</taxon>
        <taxon>Asterales</taxon>
        <taxon>Asteraceae</taxon>
        <taxon>Asteroideae</taxon>
        <taxon>Heliantheae alliance</taxon>
        <taxon>Millerieae</taxon>
        <taxon>Smallanthus</taxon>
    </lineage>
</organism>
<evidence type="ECO:0000313" key="2">
    <source>
        <dbReference type="Proteomes" id="UP001056120"/>
    </source>
</evidence>
<accession>A0ACB9E864</accession>
<keyword evidence="2" id="KW-1185">Reference proteome</keyword>
<comment type="caution">
    <text evidence="1">The sequence shown here is derived from an EMBL/GenBank/DDBJ whole genome shotgun (WGS) entry which is preliminary data.</text>
</comment>